<feature type="compositionally biased region" description="Polar residues" evidence="1">
    <location>
        <begin position="99"/>
        <end position="111"/>
    </location>
</feature>
<feature type="chain" id="PRO_5042477422" evidence="2">
    <location>
        <begin position="22"/>
        <end position="895"/>
    </location>
</feature>
<evidence type="ECO:0000256" key="2">
    <source>
        <dbReference type="SAM" id="SignalP"/>
    </source>
</evidence>
<feature type="compositionally biased region" description="Basic and acidic residues" evidence="1">
    <location>
        <begin position="665"/>
        <end position="684"/>
    </location>
</feature>
<dbReference type="Proteomes" id="UP000694920">
    <property type="component" value="Unplaced"/>
</dbReference>
<feature type="compositionally biased region" description="Basic and acidic residues" evidence="1">
    <location>
        <begin position="761"/>
        <end position="776"/>
    </location>
</feature>
<feature type="compositionally biased region" description="Polar residues" evidence="1">
    <location>
        <begin position="426"/>
        <end position="446"/>
    </location>
</feature>
<feature type="compositionally biased region" description="Basic and acidic residues" evidence="1">
    <location>
        <begin position="522"/>
        <end position="558"/>
    </location>
</feature>
<feature type="compositionally biased region" description="Polar residues" evidence="1">
    <location>
        <begin position="860"/>
        <end position="871"/>
    </location>
</feature>
<keyword evidence="2" id="KW-0732">Signal</keyword>
<feature type="region of interest" description="Disordered" evidence="1">
    <location>
        <begin position="426"/>
        <end position="452"/>
    </location>
</feature>
<feature type="compositionally biased region" description="Polar residues" evidence="1">
    <location>
        <begin position="690"/>
        <end position="716"/>
    </location>
</feature>
<keyword evidence="3" id="KW-1185">Reference proteome</keyword>
<gene>
    <name evidence="4" type="primary">LOC107266857</name>
</gene>
<feature type="compositionally biased region" description="Low complexity" evidence="1">
    <location>
        <begin position="81"/>
        <end position="92"/>
    </location>
</feature>
<feature type="compositionally biased region" description="Basic and acidic residues" evidence="1">
    <location>
        <begin position="492"/>
        <end position="505"/>
    </location>
</feature>
<feature type="compositionally biased region" description="Low complexity" evidence="1">
    <location>
        <begin position="826"/>
        <end position="837"/>
    </location>
</feature>
<evidence type="ECO:0000313" key="3">
    <source>
        <dbReference type="Proteomes" id="UP000694920"/>
    </source>
</evidence>
<feature type="region of interest" description="Disordered" evidence="1">
    <location>
        <begin position="74"/>
        <end position="194"/>
    </location>
</feature>
<dbReference type="KEGG" id="ccin:107266857"/>
<evidence type="ECO:0000313" key="4">
    <source>
        <dbReference type="RefSeq" id="XP_015593293.1"/>
    </source>
</evidence>
<evidence type="ECO:0000256" key="1">
    <source>
        <dbReference type="SAM" id="MobiDB-lite"/>
    </source>
</evidence>
<feature type="compositionally biased region" description="Low complexity" evidence="1">
    <location>
        <begin position="112"/>
        <end position="126"/>
    </location>
</feature>
<feature type="compositionally biased region" description="Basic and acidic residues" evidence="1">
    <location>
        <begin position="717"/>
        <end position="729"/>
    </location>
</feature>
<organism evidence="3 4">
    <name type="scientific">Cephus cinctus</name>
    <name type="common">Wheat stem sawfly</name>
    <dbReference type="NCBI Taxonomy" id="211228"/>
    <lineage>
        <taxon>Eukaryota</taxon>
        <taxon>Metazoa</taxon>
        <taxon>Ecdysozoa</taxon>
        <taxon>Arthropoda</taxon>
        <taxon>Hexapoda</taxon>
        <taxon>Insecta</taxon>
        <taxon>Pterygota</taxon>
        <taxon>Neoptera</taxon>
        <taxon>Endopterygota</taxon>
        <taxon>Hymenoptera</taxon>
        <taxon>Cephoidea</taxon>
        <taxon>Cephidae</taxon>
        <taxon>Cephus</taxon>
    </lineage>
</organism>
<feature type="signal peptide" evidence="2">
    <location>
        <begin position="1"/>
        <end position="21"/>
    </location>
</feature>
<dbReference type="RefSeq" id="XP_015593293.1">
    <property type="nucleotide sequence ID" value="XM_015737807.2"/>
</dbReference>
<feature type="region of interest" description="Disordered" evidence="1">
    <location>
        <begin position="472"/>
        <end position="853"/>
    </location>
</feature>
<dbReference type="AlphaFoldDB" id="A0AAJ7BSG9"/>
<reference evidence="4" key="1">
    <citation type="submission" date="2025-08" db="UniProtKB">
        <authorList>
            <consortium name="RefSeq"/>
        </authorList>
    </citation>
    <scope>IDENTIFICATION</scope>
</reference>
<feature type="compositionally biased region" description="Basic and acidic residues" evidence="1">
    <location>
        <begin position="630"/>
        <end position="639"/>
    </location>
</feature>
<dbReference type="GeneID" id="107266857"/>
<protein>
    <submittedName>
        <fullName evidence="4">Uncharacterized protein LOC107266857</fullName>
    </submittedName>
</protein>
<feature type="compositionally biased region" description="Polar residues" evidence="1">
    <location>
        <begin position="127"/>
        <end position="158"/>
    </location>
</feature>
<feature type="compositionally biased region" description="Basic residues" evidence="1">
    <location>
        <begin position="732"/>
        <end position="741"/>
    </location>
</feature>
<name>A0AAJ7BSG9_CEPCN</name>
<sequence length="895" mass="99327">MDTMMIFHTTLLLVVATSILGASTSTTTTTTLAPSTVPASGKTKRGIAGLGTNIFANHGVLHVRQYNPEVASSLTVHDGTSSSHPSPGSHSGYNGARVATQSSPQSNQNYATTTQSQNSRSSNQNSGYNPQRQSSGYTNANYGSIPQNVYYSVPAQNGNPSSPSSYSAYTASPNTQQGQSQQNSYGQDSPISTPYFASYSNSPTILKIVAENSRPLTQLKSGLVQSPVSQATIPKIQGQAVYAPNHQNSFTYDKQLGAYSNNNVGSYPSYSELGQTSFYGNQNSPTSNSQQVVQTPIYKNSQTAPRNPEYSQIYAPHHQSATQFTPIIGNYEKLVQNPAPYNNVPTINFNGKKVPLPVIQLQSSQDFPGFAEAIESQPLLLGSGIDYQAQPNLAFDFNFGSKTVPQAATNPLPFLAPAGAYTGRSQVQPVQSASSTPQIPQYQGASIDSFPKYNTGKPAATYEALKSQPQLQFNPKPAQPANTHHSVTHHSKPFEESREDVEVINKKKPAPPPEHDDEELDEGYRGIEREYRNPSDEDDEPRHGRYFKESESEGDFKPSRSFPYKSYDEKFGKYSKSTSDDDSEYRPVKKYRHQPLEDNDDHDSRSTRYNADYSLPKSRRHRYEDEDEEESRRNERREEPEEEDDRGSSPKAYSNFGEELEREFEESYKKELPKNRYVHEKEVPEIDEASYTSNSYSRQNAPKSSRNSHKGQGQHQASHDESEDSKEYGSHSSHKYRKAPKGHRDSEGYGSSSYYKRAPKVVHEESFGYKKPDGESYSKYVKGPDGTERYSKVKKGPKEDSYVHAARSSHKNNTPKKGDAASYQNGDSYSYSKGSSWKSDKNAPDASADSHGYYSGITKTLAQPDSKSSFHAPSINRGKFRYSRSETIVRDLTGI</sequence>
<feature type="region of interest" description="Disordered" evidence="1">
    <location>
        <begin position="860"/>
        <end position="879"/>
    </location>
</feature>
<feature type="compositionally biased region" description="Low complexity" evidence="1">
    <location>
        <begin position="159"/>
        <end position="187"/>
    </location>
</feature>
<proteinExistence type="predicted"/>
<feature type="compositionally biased region" description="Basic and acidic residues" evidence="1">
    <location>
        <begin position="785"/>
        <end position="802"/>
    </location>
</feature>
<accession>A0AAJ7BSG9</accession>